<sequence>MLTSILITHTLAGTVCLISGLLAMSSRKRKGRHTYAGELYHGAYVTVFITALIMSIWHWEESQYLFYIALFSYGLSLSGYLAVKRKWKGWINFHIGGMLGSYIGIVTAVVVVNVPRIPLLNEWPTLLFWFLPTIIGMPLIFLVQWKYKPGK</sequence>
<name>A0A0F5I0I9_BACTR</name>
<keyword evidence="1" id="KW-1133">Transmembrane helix</keyword>
<feature type="transmembrane region" description="Helical" evidence="1">
    <location>
        <begin position="126"/>
        <end position="145"/>
    </location>
</feature>
<evidence type="ECO:0008006" key="4">
    <source>
        <dbReference type="Google" id="ProtNLM"/>
    </source>
</evidence>
<dbReference type="STRING" id="1221996.QY95_02488"/>
<organism evidence="2 3">
    <name type="scientific">Bacillus thermotolerans</name>
    <name type="common">Quasibacillus thermotolerans</name>
    <dbReference type="NCBI Taxonomy" id="1221996"/>
    <lineage>
        <taxon>Bacteria</taxon>
        <taxon>Bacillati</taxon>
        <taxon>Bacillota</taxon>
        <taxon>Bacilli</taxon>
        <taxon>Bacillales</taxon>
        <taxon>Bacillaceae</taxon>
        <taxon>Bacillus</taxon>
    </lineage>
</organism>
<dbReference type="EMBL" id="JWIR02000043">
    <property type="protein sequence ID" value="KKB39048.1"/>
    <property type="molecule type" value="Genomic_DNA"/>
</dbReference>
<feature type="transmembrane region" description="Helical" evidence="1">
    <location>
        <begin position="6"/>
        <end position="26"/>
    </location>
</feature>
<dbReference type="RefSeq" id="WP_039238389.1">
    <property type="nucleotide sequence ID" value="NZ_JWIQ02000077.1"/>
</dbReference>
<evidence type="ECO:0000256" key="1">
    <source>
        <dbReference type="SAM" id="Phobius"/>
    </source>
</evidence>
<dbReference type="InterPro" id="IPR018750">
    <property type="entry name" value="DUF2306_membrane"/>
</dbReference>
<keyword evidence="1" id="KW-0812">Transmembrane</keyword>
<feature type="transmembrane region" description="Helical" evidence="1">
    <location>
        <begin position="38"/>
        <end position="58"/>
    </location>
</feature>
<feature type="transmembrane region" description="Helical" evidence="1">
    <location>
        <begin position="64"/>
        <end position="83"/>
    </location>
</feature>
<evidence type="ECO:0000313" key="3">
    <source>
        <dbReference type="Proteomes" id="UP000031563"/>
    </source>
</evidence>
<accession>A0A0F5HQ63</accession>
<dbReference type="Proteomes" id="UP000031563">
    <property type="component" value="Unassembled WGS sequence"/>
</dbReference>
<accession>A0A0F5I0I9</accession>
<dbReference type="Pfam" id="PF10067">
    <property type="entry name" value="DUF2306"/>
    <property type="match status" value="1"/>
</dbReference>
<keyword evidence="3" id="KW-1185">Reference proteome</keyword>
<evidence type="ECO:0000313" key="2">
    <source>
        <dbReference type="EMBL" id="KKB39048.1"/>
    </source>
</evidence>
<comment type="caution">
    <text evidence="2">The sequence shown here is derived from an EMBL/GenBank/DDBJ whole genome shotgun (WGS) entry which is preliminary data.</text>
</comment>
<keyword evidence="1" id="KW-0472">Membrane</keyword>
<dbReference type="AlphaFoldDB" id="A0A0F5I0I9"/>
<protein>
    <recommendedName>
        <fullName evidence="4">DUF2306 domain-containing protein</fullName>
    </recommendedName>
</protein>
<reference evidence="2" key="1">
    <citation type="submission" date="2015-02" db="EMBL/GenBank/DDBJ databases">
        <title>Genome Assembly of Bacillaceae bacterium MTCC 8252.</title>
        <authorList>
            <person name="Verma A."/>
            <person name="Khatri I."/>
            <person name="Mual P."/>
            <person name="Subramanian S."/>
            <person name="Krishnamurthi S."/>
        </authorList>
    </citation>
    <scope>NUCLEOTIDE SEQUENCE [LARGE SCALE GENOMIC DNA]</scope>
    <source>
        <strain evidence="2">MTCC 8252</strain>
    </source>
</reference>
<gene>
    <name evidence="2" type="ORF">QY95_02488</name>
</gene>
<feature type="transmembrane region" description="Helical" evidence="1">
    <location>
        <begin position="95"/>
        <end position="114"/>
    </location>
</feature>
<dbReference type="OrthoDB" id="2453961at2"/>
<proteinExistence type="predicted"/>